<organism evidence="2 3">
    <name type="scientific">Entamoeba histolytica HM-3:IMSS</name>
    <dbReference type="NCBI Taxonomy" id="885315"/>
    <lineage>
        <taxon>Eukaryota</taxon>
        <taxon>Amoebozoa</taxon>
        <taxon>Evosea</taxon>
        <taxon>Archamoebae</taxon>
        <taxon>Mastigamoebida</taxon>
        <taxon>Entamoebidae</taxon>
        <taxon>Entamoeba</taxon>
    </lineage>
</organism>
<dbReference type="AlphaFoldDB" id="M7WRA1"/>
<feature type="coiled-coil region" evidence="1">
    <location>
        <begin position="42"/>
        <end position="83"/>
    </location>
</feature>
<proteinExistence type="predicted"/>
<keyword evidence="1" id="KW-0175">Coiled coil</keyword>
<evidence type="ECO:0000313" key="3">
    <source>
        <dbReference type="Proteomes" id="UP000030780"/>
    </source>
</evidence>
<protein>
    <submittedName>
        <fullName evidence="2">Uncharacterized protein</fullName>
    </submittedName>
</protein>
<evidence type="ECO:0000256" key="1">
    <source>
        <dbReference type="SAM" id="Coils"/>
    </source>
</evidence>
<dbReference type="VEuPathDB" id="AmoebaDB:KM1_182900"/>
<reference evidence="2 3" key="1">
    <citation type="submission" date="2013-01" db="EMBL/GenBank/DDBJ databases">
        <authorList>
            <person name="Inman J."/>
            <person name="Zafar N."/>
            <person name="Lorenzi H."/>
            <person name="Caler E."/>
        </authorList>
    </citation>
    <scope>NUCLEOTIDE SEQUENCE [LARGE SCALE GENOMIC DNA]</scope>
    <source>
        <strain evidence="2 3">HM-3:IMSS</strain>
    </source>
</reference>
<dbReference type="EMBL" id="KB638068">
    <property type="protein sequence ID" value="EMS13954.1"/>
    <property type="molecule type" value="Genomic_DNA"/>
</dbReference>
<sequence length="83" mass="10037">MTTFDTQNISEELLTELTQVVLAHKNKKYEELHYLEINIEEIKKFNEKAKQIIETYQLKQKENEELKKQILNAKEELKKLKKM</sequence>
<accession>M7WRA1</accession>
<gene>
    <name evidence="2" type="ORF">KM1_182900</name>
</gene>
<dbReference type="Proteomes" id="UP000030780">
    <property type="component" value="Unassembled WGS sequence"/>
</dbReference>
<name>M7WRA1_ENTHI</name>
<evidence type="ECO:0000313" key="2">
    <source>
        <dbReference type="EMBL" id="EMS13954.1"/>
    </source>
</evidence>